<dbReference type="Pfam" id="PF22691">
    <property type="entry name" value="Thiolase_C_1"/>
    <property type="match status" value="1"/>
</dbReference>
<dbReference type="PANTHER" id="PTHR42870:SF1">
    <property type="entry name" value="NON-SPECIFIC LIPID-TRANSFER PROTEIN-LIKE 2"/>
    <property type="match status" value="1"/>
</dbReference>
<dbReference type="InterPro" id="IPR016039">
    <property type="entry name" value="Thiolase-like"/>
</dbReference>
<dbReference type="GO" id="GO:0016746">
    <property type="term" value="F:acyltransferase activity"/>
    <property type="evidence" value="ECO:0007669"/>
    <property type="project" value="InterPro"/>
</dbReference>
<accession>A0A917DM66</accession>
<dbReference type="InterPro" id="IPR055140">
    <property type="entry name" value="Thiolase_C_2"/>
</dbReference>
<dbReference type="Gene3D" id="3.40.47.10">
    <property type="match status" value="1"/>
</dbReference>
<dbReference type="EMBL" id="BMIO01000006">
    <property type="protein sequence ID" value="GGD47853.1"/>
    <property type="molecule type" value="Genomic_DNA"/>
</dbReference>
<dbReference type="AlphaFoldDB" id="A0A917DM66"/>
<evidence type="ECO:0000259" key="1">
    <source>
        <dbReference type="Pfam" id="PF22691"/>
    </source>
</evidence>
<proteinExistence type="predicted"/>
<organism evidence="2 3">
    <name type="scientific">Croceicoccus pelagius</name>
    <dbReference type="NCBI Taxonomy" id="1703341"/>
    <lineage>
        <taxon>Bacteria</taxon>
        <taxon>Pseudomonadati</taxon>
        <taxon>Pseudomonadota</taxon>
        <taxon>Alphaproteobacteria</taxon>
        <taxon>Sphingomonadales</taxon>
        <taxon>Erythrobacteraceae</taxon>
        <taxon>Croceicoccus</taxon>
    </lineage>
</organism>
<dbReference type="PANTHER" id="PTHR42870">
    <property type="entry name" value="ACETYL-COA C-ACETYLTRANSFERASE"/>
    <property type="match status" value="1"/>
</dbReference>
<gene>
    <name evidence="2" type="ORF">GCM10010989_22760</name>
</gene>
<protein>
    <submittedName>
        <fullName evidence="2">Thiolase</fullName>
    </submittedName>
</protein>
<dbReference type="Proteomes" id="UP000598997">
    <property type="component" value="Unassembled WGS sequence"/>
</dbReference>
<sequence length="389" mass="40665">MATKPIAAITGLGFSTLSREPGMSARRLACDAARAASLDSGQALSSIDGLLLNRSPIEPHETLPLTVQRDLGLHDLGLLASIEGEGSSVVQMIQIAALAVNSGMVNRVACVFADAPIRPAVNSGQTFAIPLPLTGIEGWEREIGLFGASAAFALVASRYMNLYGANEEHFGAWAIAEREWAMRSERAFLRTPLTMQDYLASRWISRPVRLLDCAYPVNGAIAFIVSRADEAAAAPAPAYIHGMGQGHSGCRGFGALEPEFDNGAEQAGRTAYAMAGIGPADISSAQFYAPFSCAGLVAVENYGFCKRGEGAAFVADGNTRPGGSLPTNTGGGMLSGYYMQGATSLSEAVIQVRGEGGQRQVANDLVLATGLGGRQEHHAALVLSPHGRL</sequence>
<reference evidence="2 3" key="1">
    <citation type="journal article" date="2014" name="Int. J. Syst. Evol. Microbiol.">
        <title>Complete genome sequence of Corynebacterium casei LMG S-19264T (=DSM 44701T), isolated from a smear-ripened cheese.</title>
        <authorList>
            <consortium name="US DOE Joint Genome Institute (JGI-PGF)"/>
            <person name="Walter F."/>
            <person name="Albersmeier A."/>
            <person name="Kalinowski J."/>
            <person name="Ruckert C."/>
        </authorList>
    </citation>
    <scope>NUCLEOTIDE SEQUENCE [LARGE SCALE GENOMIC DNA]</scope>
    <source>
        <strain evidence="2 3">CGMCC 1.15358</strain>
    </source>
</reference>
<evidence type="ECO:0000313" key="3">
    <source>
        <dbReference type="Proteomes" id="UP000598997"/>
    </source>
</evidence>
<dbReference type="CDD" id="cd00829">
    <property type="entry name" value="SCP-x_thiolase"/>
    <property type="match status" value="1"/>
</dbReference>
<comment type="caution">
    <text evidence="2">The sequence shown here is derived from an EMBL/GenBank/DDBJ whole genome shotgun (WGS) entry which is preliminary data.</text>
</comment>
<name>A0A917DM66_9SPHN</name>
<dbReference type="OrthoDB" id="9790314at2"/>
<dbReference type="RefSeq" id="WP_066761770.1">
    <property type="nucleotide sequence ID" value="NZ_BMIO01000006.1"/>
</dbReference>
<keyword evidence="3" id="KW-1185">Reference proteome</keyword>
<dbReference type="SUPFAM" id="SSF53901">
    <property type="entry name" value="Thiolase-like"/>
    <property type="match status" value="2"/>
</dbReference>
<feature type="domain" description="Thiolase C-terminal" evidence="1">
    <location>
        <begin position="262"/>
        <end position="384"/>
    </location>
</feature>
<evidence type="ECO:0000313" key="2">
    <source>
        <dbReference type="EMBL" id="GGD47853.1"/>
    </source>
</evidence>